<feature type="compositionally biased region" description="Basic residues" evidence="5">
    <location>
        <begin position="381"/>
        <end position="400"/>
    </location>
</feature>
<dbReference type="AlphaFoldDB" id="A0A4S2KQL5"/>
<dbReference type="InterPro" id="IPR015943">
    <property type="entry name" value="WD40/YVTN_repeat-like_dom_sf"/>
</dbReference>
<feature type="compositionally biased region" description="Basic residues" evidence="5">
    <location>
        <begin position="490"/>
        <end position="500"/>
    </location>
</feature>
<dbReference type="EMBL" id="QBLH01002019">
    <property type="protein sequence ID" value="TGZ50198.1"/>
    <property type="molecule type" value="Genomic_DNA"/>
</dbReference>
<dbReference type="SMART" id="SM00320">
    <property type="entry name" value="WD40"/>
    <property type="match status" value="6"/>
</dbReference>
<accession>A0A4S2KQL5</accession>
<dbReference type="PROSITE" id="PS00678">
    <property type="entry name" value="WD_REPEATS_1"/>
    <property type="match status" value="1"/>
</dbReference>
<evidence type="ECO:0000256" key="3">
    <source>
        <dbReference type="ARBA" id="ARBA00045213"/>
    </source>
</evidence>
<comment type="caution">
    <text evidence="6">The sequence shown here is derived from an EMBL/GenBank/DDBJ whole genome shotgun (WGS) entry which is preliminary data.</text>
</comment>
<dbReference type="InterPro" id="IPR036322">
    <property type="entry name" value="WD40_repeat_dom_sf"/>
</dbReference>
<evidence type="ECO:0000256" key="4">
    <source>
        <dbReference type="PROSITE-ProRule" id="PRU00221"/>
    </source>
</evidence>
<dbReference type="PROSITE" id="PS50082">
    <property type="entry name" value="WD_REPEATS_2"/>
    <property type="match status" value="2"/>
</dbReference>
<keyword evidence="1 4" id="KW-0853">WD repeat</keyword>
<feature type="compositionally biased region" description="Basic and acidic residues" evidence="5">
    <location>
        <begin position="401"/>
        <end position="411"/>
    </location>
</feature>
<feature type="repeat" description="WD" evidence="4">
    <location>
        <begin position="83"/>
        <end position="111"/>
    </location>
</feature>
<keyword evidence="7" id="KW-1185">Reference proteome</keyword>
<dbReference type="SUPFAM" id="SSF50978">
    <property type="entry name" value="WD40 repeat-like"/>
    <property type="match status" value="1"/>
</dbReference>
<evidence type="ECO:0000256" key="1">
    <source>
        <dbReference type="ARBA" id="ARBA00022574"/>
    </source>
</evidence>
<dbReference type="InterPro" id="IPR051959">
    <property type="entry name" value="PAK1-Kinase_Regulator"/>
</dbReference>
<dbReference type="PANTHER" id="PTHR44675">
    <property type="entry name" value="PAK1 INTERACTING PROTEIN 1"/>
    <property type="match status" value="1"/>
</dbReference>
<sequence>MHSDAQRLPNPFEIIVGTYEQYLLGYKVHNIVNEYKIEKSFATHSHVASIRTVASSKYHLASAGADETVCLYDMRYRRESGKLMHHKDTVNCLAFTPEGSHLFACSNDGSITAVHCGNWQLEKIWPTAHKGTAVNTLAIHPTGKLALSSGEDGVLRTWNLIKGRQAYATNLVPRLKSNAKWITVIKWSPSGEKYLLAVNGNIYIYSVESAGIDRELTFDSKVICVEFLKDDLIAVGFENGDIRFCDLKTSLHTMNTKAHSMRVKCIAHMNDLLVSASSSGEIKLWRYNKHSLDMLQTVNCGARITCLSLAHTYKDLVRKEVESKEEEETKKENRLRLKQEVIIENEEDLEVASIRNPKEKAQEKKNEKKRAIEDTEDSVQHSKKKAPNVKKAIISKKKRDRSSEMEDIVDKPKKKKLLKANETNPSNKKRKENSAASQVTSPAKKVKKSNKVEEPPLPRKKYKVKLPTTDVEDAPPRKIKKKVNAEKGVVPKKKKKKITG</sequence>
<dbReference type="InterPro" id="IPR019775">
    <property type="entry name" value="WD40_repeat_CS"/>
</dbReference>
<reference evidence="6 7" key="1">
    <citation type="journal article" date="2019" name="Philos. Trans. R. Soc. Lond., B, Biol. Sci.">
        <title>Ant behaviour and brain gene expression of defending hosts depend on the ecological success of the intruding social parasite.</title>
        <authorList>
            <person name="Kaur R."/>
            <person name="Stoldt M."/>
            <person name="Jongepier E."/>
            <person name="Feldmeyer B."/>
            <person name="Menzel F."/>
            <person name="Bornberg-Bauer E."/>
            <person name="Foitzik S."/>
        </authorList>
    </citation>
    <scope>NUCLEOTIDE SEQUENCE [LARGE SCALE GENOMIC DNA]</scope>
    <source>
        <tissue evidence="6">Whole body</tissue>
    </source>
</reference>
<evidence type="ECO:0000313" key="7">
    <source>
        <dbReference type="Proteomes" id="UP000310200"/>
    </source>
</evidence>
<evidence type="ECO:0000313" key="6">
    <source>
        <dbReference type="EMBL" id="TGZ50198.1"/>
    </source>
</evidence>
<comment type="function">
    <text evidence="3">Negatively regulates the PAK1 kinase. PAK1 is a member of the PAK kinase family, which has been shown to play a positive role in the regulation of signaling pathways involving MAPK8 and RELA. PAK1 exists as an inactive homodimer, which is activated by binding of small GTPases such as CDC42 to an N-terminal regulatory domain. PAK1IP1 also binds to the N-terminus of PAK1, and inhibits the specific activation of PAK1 by CDC42. May be involved in ribosomal large subunit assembly.</text>
</comment>
<keyword evidence="2" id="KW-0677">Repeat</keyword>
<dbReference type="PANTHER" id="PTHR44675:SF1">
    <property type="entry name" value="P21-ACTIVATED PROTEIN KINASE-INTERACTING PROTEIN 1"/>
    <property type="match status" value="1"/>
</dbReference>
<organism evidence="6 7">
    <name type="scientific">Temnothorax longispinosus</name>
    <dbReference type="NCBI Taxonomy" id="300112"/>
    <lineage>
        <taxon>Eukaryota</taxon>
        <taxon>Metazoa</taxon>
        <taxon>Ecdysozoa</taxon>
        <taxon>Arthropoda</taxon>
        <taxon>Hexapoda</taxon>
        <taxon>Insecta</taxon>
        <taxon>Pterygota</taxon>
        <taxon>Neoptera</taxon>
        <taxon>Endopterygota</taxon>
        <taxon>Hymenoptera</taxon>
        <taxon>Apocrita</taxon>
        <taxon>Aculeata</taxon>
        <taxon>Formicoidea</taxon>
        <taxon>Formicidae</taxon>
        <taxon>Myrmicinae</taxon>
        <taxon>Temnothorax</taxon>
    </lineage>
</organism>
<dbReference type="Pfam" id="PF00400">
    <property type="entry name" value="WD40"/>
    <property type="match status" value="4"/>
</dbReference>
<dbReference type="GO" id="GO:0016301">
    <property type="term" value="F:kinase activity"/>
    <property type="evidence" value="ECO:0007669"/>
    <property type="project" value="UniProtKB-KW"/>
</dbReference>
<proteinExistence type="predicted"/>
<keyword evidence="6" id="KW-0418">Kinase</keyword>
<dbReference type="Gene3D" id="2.130.10.10">
    <property type="entry name" value="YVTN repeat-like/Quinoprotein amine dehydrogenase"/>
    <property type="match status" value="2"/>
</dbReference>
<dbReference type="InterPro" id="IPR001680">
    <property type="entry name" value="WD40_rpt"/>
</dbReference>
<feature type="region of interest" description="Disordered" evidence="5">
    <location>
        <begin position="353"/>
        <end position="500"/>
    </location>
</feature>
<keyword evidence="6" id="KW-0808">Transferase</keyword>
<gene>
    <name evidence="6" type="ORF">DBV15_03583</name>
</gene>
<protein>
    <submittedName>
        <fullName evidence="6">p21-activated protein kinase-interacting protein 1-like protein</fullName>
    </submittedName>
</protein>
<evidence type="ECO:0000256" key="2">
    <source>
        <dbReference type="ARBA" id="ARBA00022737"/>
    </source>
</evidence>
<feature type="compositionally biased region" description="Basic and acidic residues" evidence="5">
    <location>
        <begin position="356"/>
        <end position="373"/>
    </location>
</feature>
<evidence type="ECO:0000256" key="5">
    <source>
        <dbReference type="SAM" id="MobiDB-lite"/>
    </source>
</evidence>
<dbReference type="STRING" id="300112.A0A4S2KQL5"/>
<feature type="repeat" description="WD" evidence="4">
    <location>
        <begin position="127"/>
        <end position="168"/>
    </location>
</feature>
<name>A0A4S2KQL5_9HYME</name>
<dbReference type="Proteomes" id="UP000310200">
    <property type="component" value="Unassembled WGS sequence"/>
</dbReference>